<protein>
    <submittedName>
        <fullName evidence="3">Uncharacterized protein</fullName>
    </submittedName>
</protein>
<keyword evidence="2" id="KW-0812">Transmembrane</keyword>
<evidence type="ECO:0000256" key="2">
    <source>
        <dbReference type="SAM" id="Phobius"/>
    </source>
</evidence>
<feature type="coiled-coil region" evidence="1">
    <location>
        <begin position="26"/>
        <end position="53"/>
    </location>
</feature>
<feature type="transmembrane region" description="Helical" evidence="2">
    <location>
        <begin position="78"/>
        <end position="100"/>
    </location>
</feature>
<dbReference type="Proteomes" id="UP000617979">
    <property type="component" value="Unassembled WGS sequence"/>
</dbReference>
<organism evidence="3 4">
    <name type="scientific">Kroppenstedtia guangzhouensis</name>
    <dbReference type="NCBI Taxonomy" id="1274356"/>
    <lineage>
        <taxon>Bacteria</taxon>
        <taxon>Bacillati</taxon>
        <taxon>Bacillota</taxon>
        <taxon>Bacilli</taxon>
        <taxon>Bacillales</taxon>
        <taxon>Thermoactinomycetaceae</taxon>
        <taxon>Kroppenstedtia</taxon>
    </lineage>
</organism>
<keyword evidence="4" id="KW-1185">Reference proteome</keyword>
<name>A0ABQ1G0L1_9BACL</name>
<evidence type="ECO:0000313" key="4">
    <source>
        <dbReference type="Proteomes" id="UP000617979"/>
    </source>
</evidence>
<evidence type="ECO:0000256" key="1">
    <source>
        <dbReference type="SAM" id="Coils"/>
    </source>
</evidence>
<proteinExistence type="predicted"/>
<dbReference type="EMBL" id="BMEX01000001">
    <property type="protein sequence ID" value="GGA33727.1"/>
    <property type="molecule type" value="Genomic_DNA"/>
</dbReference>
<accession>A0ABQ1G0L1</accession>
<evidence type="ECO:0000313" key="3">
    <source>
        <dbReference type="EMBL" id="GGA33727.1"/>
    </source>
</evidence>
<keyword evidence="1" id="KW-0175">Coiled coil</keyword>
<gene>
    <name evidence="3" type="ORF">GCM10007416_03080</name>
</gene>
<comment type="caution">
    <text evidence="3">The sequence shown here is derived from an EMBL/GenBank/DDBJ whole genome shotgun (WGS) entry which is preliminary data.</text>
</comment>
<keyword evidence="2" id="KW-1133">Transmembrane helix</keyword>
<reference evidence="4" key="1">
    <citation type="journal article" date="2019" name="Int. J. Syst. Evol. Microbiol.">
        <title>The Global Catalogue of Microorganisms (GCM) 10K type strain sequencing project: providing services to taxonomists for standard genome sequencing and annotation.</title>
        <authorList>
            <consortium name="The Broad Institute Genomics Platform"/>
            <consortium name="The Broad Institute Genome Sequencing Center for Infectious Disease"/>
            <person name="Wu L."/>
            <person name="Ma J."/>
        </authorList>
    </citation>
    <scope>NUCLEOTIDE SEQUENCE [LARGE SCALE GENOMIC DNA]</scope>
    <source>
        <strain evidence="4">CGMCC 1.12404</strain>
    </source>
</reference>
<sequence>MVKRSSFWGVVTALFLISFLTFLPGVYAAEKSDQDLSEKVEQLEEEMKQLSAKDDSYDYLKEETKAYREFVEGEWDRFLNWFFGIIGIVSVMITAVITFFHMSSKKEIKNSVKAQLDQRVEEELNRETEKLKIRIRELEGVVNRESWLRNSKILALDRGKLKDIISSSPLNQQNVTYDFPPFNRLPYLLAKGEVDIVVYEYDHESEKQKDQDLIYLLDQLRRHSNRSVQIPIVMYTDGKEVRNTEVQKLLEAYEWYTYANHRITLVANTYGLTHAYCSAVNKA</sequence>
<keyword evidence="2" id="KW-0472">Membrane</keyword>